<dbReference type="InterPro" id="IPR023584">
    <property type="entry name" value="Ribosome_recyc_fac_dom"/>
</dbReference>
<dbReference type="PhylomeDB" id="A0A061B6A5"/>
<dbReference type="GO" id="GO:0005739">
    <property type="term" value="C:mitochondrion"/>
    <property type="evidence" value="ECO:0007669"/>
    <property type="project" value="TreeGrafter"/>
</dbReference>
<dbReference type="InterPro" id="IPR002661">
    <property type="entry name" value="Ribosome_recyc_fac"/>
</dbReference>
<dbReference type="SUPFAM" id="SSF55194">
    <property type="entry name" value="Ribosome recycling factor, RRF"/>
    <property type="match status" value="1"/>
</dbReference>
<evidence type="ECO:0000259" key="7">
    <source>
        <dbReference type="Pfam" id="PF01765"/>
    </source>
</evidence>
<evidence type="ECO:0000256" key="3">
    <source>
        <dbReference type="ARBA" id="ARBA00022917"/>
    </source>
</evidence>
<accession>A0A061B6A5</accession>
<dbReference type="InterPro" id="IPR036191">
    <property type="entry name" value="RRF_sf"/>
</dbReference>
<comment type="function">
    <text evidence="4">Necessary for protein synthesis in mitochondria. Functions as a ribosome recycling factor in mitochondria.</text>
</comment>
<evidence type="ECO:0000256" key="4">
    <source>
        <dbReference type="ARBA" id="ARBA00024909"/>
    </source>
</evidence>
<feature type="region of interest" description="Disordered" evidence="6">
    <location>
        <begin position="37"/>
        <end position="67"/>
    </location>
</feature>
<evidence type="ECO:0000256" key="2">
    <source>
        <dbReference type="ARBA" id="ARBA00020581"/>
    </source>
</evidence>
<protein>
    <recommendedName>
        <fullName evidence="2">Ribosome-recycling factor, mitochondrial</fullName>
    </recommendedName>
    <alternativeName>
        <fullName evidence="5">Ribosome-releasing factor, mitochondrial</fullName>
    </alternativeName>
</protein>
<dbReference type="Pfam" id="PF01765">
    <property type="entry name" value="RRF"/>
    <property type="match status" value="1"/>
</dbReference>
<dbReference type="PANTHER" id="PTHR20982">
    <property type="entry name" value="RIBOSOME RECYCLING FACTOR"/>
    <property type="match status" value="1"/>
</dbReference>
<proteinExistence type="inferred from homology"/>
<dbReference type="PANTHER" id="PTHR20982:SF3">
    <property type="entry name" value="MITOCHONDRIAL RIBOSOME RECYCLING FACTOR PSEUDO 1"/>
    <property type="match status" value="1"/>
</dbReference>
<gene>
    <name evidence="8" type="ORF">CYFA0S_18e01068g</name>
</gene>
<reference evidence="8" key="1">
    <citation type="journal article" date="2014" name="Genome Announc.">
        <title>Genome sequence of the yeast Cyberlindnera fabianii (Hansenula fabianii).</title>
        <authorList>
            <person name="Freel K.C."/>
            <person name="Sarilar V."/>
            <person name="Neuveglise C."/>
            <person name="Devillers H."/>
            <person name="Friedrich A."/>
            <person name="Schacherer J."/>
        </authorList>
    </citation>
    <scope>NUCLEOTIDE SEQUENCE</scope>
    <source>
        <strain evidence="8">YJS4271</strain>
    </source>
</reference>
<dbReference type="GO" id="GO:0006412">
    <property type="term" value="P:translation"/>
    <property type="evidence" value="ECO:0007669"/>
    <property type="project" value="UniProtKB-KW"/>
</dbReference>
<name>A0A061B6A5_CYBFA</name>
<sequence>MFRRLLISRVSSGALTVSRSTASPALVRCFSAHPALQKKASKPAKSKHVNKKAAAVDEEPLAEEDPSKVLKELEKQMSDSLEQFKKRLAETKQGAANPSVFDNLDVPVGHGETQPYVAVAQTAIKGRNLIITVFDPANVKHVVSAVLASGLNMNPQEVPNFPQQLKVPLPAPTAEHRKEIAKELKKDFEHFKQSPSKHSLSSARAVALKDLKSYVKNDTVKKAEKEVEKIHKKFLDELQKQLKAAEKSVLS</sequence>
<dbReference type="GO" id="GO:0043023">
    <property type="term" value="F:ribosomal large subunit binding"/>
    <property type="evidence" value="ECO:0007669"/>
    <property type="project" value="TreeGrafter"/>
</dbReference>
<dbReference type="AlphaFoldDB" id="A0A061B6A5"/>
<evidence type="ECO:0000256" key="5">
    <source>
        <dbReference type="ARBA" id="ARBA00033107"/>
    </source>
</evidence>
<keyword evidence="3" id="KW-0648">Protein biosynthesis</keyword>
<organism evidence="8">
    <name type="scientific">Cyberlindnera fabianii</name>
    <name type="common">Yeast</name>
    <name type="synonym">Hansenula fabianii</name>
    <dbReference type="NCBI Taxonomy" id="36022"/>
    <lineage>
        <taxon>Eukaryota</taxon>
        <taxon>Fungi</taxon>
        <taxon>Dikarya</taxon>
        <taxon>Ascomycota</taxon>
        <taxon>Saccharomycotina</taxon>
        <taxon>Saccharomycetes</taxon>
        <taxon>Phaffomycetales</taxon>
        <taxon>Phaffomycetaceae</taxon>
        <taxon>Cyberlindnera</taxon>
    </lineage>
</organism>
<feature type="compositionally biased region" description="Basic residues" evidence="6">
    <location>
        <begin position="39"/>
        <end position="51"/>
    </location>
</feature>
<dbReference type="OrthoDB" id="407355at2759"/>
<dbReference type="Gene3D" id="3.30.1360.40">
    <property type="match status" value="1"/>
</dbReference>
<evidence type="ECO:0000313" key="8">
    <source>
        <dbReference type="EMBL" id="CDR45404.1"/>
    </source>
</evidence>
<feature type="domain" description="Ribosome recycling factor" evidence="7">
    <location>
        <begin position="84"/>
        <end position="250"/>
    </location>
</feature>
<dbReference type="Gene3D" id="1.10.132.20">
    <property type="entry name" value="Ribosome-recycling factor"/>
    <property type="match status" value="1"/>
</dbReference>
<dbReference type="VEuPathDB" id="FungiDB:BON22_1134"/>
<evidence type="ECO:0000256" key="6">
    <source>
        <dbReference type="SAM" id="MobiDB-lite"/>
    </source>
</evidence>
<evidence type="ECO:0000256" key="1">
    <source>
        <dbReference type="ARBA" id="ARBA00005912"/>
    </source>
</evidence>
<dbReference type="EMBL" id="LK052903">
    <property type="protein sequence ID" value="CDR45404.1"/>
    <property type="molecule type" value="Genomic_DNA"/>
</dbReference>
<comment type="similarity">
    <text evidence="1">Belongs to the RRF family.</text>
</comment>